<dbReference type="STRING" id="717606.PaecuDRAFT_2486"/>
<dbReference type="Pfam" id="PF05362">
    <property type="entry name" value="Lon_C"/>
    <property type="match status" value="1"/>
</dbReference>
<keyword evidence="1" id="KW-0812">Transmembrane</keyword>
<dbReference type="SMART" id="SM00228">
    <property type="entry name" value="PDZ"/>
    <property type="match status" value="1"/>
</dbReference>
<dbReference type="Gene3D" id="3.30.230.10">
    <property type="match status" value="1"/>
</dbReference>
<evidence type="ECO:0000256" key="1">
    <source>
        <dbReference type="SAM" id="Phobius"/>
    </source>
</evidence>
<feature type="transmembrane region" description="Helical" evidence="1">
    <location>
        <begin position="148"/>
        <end position="168"/>
    </location>
</feature>
<dbReference type="SUPFAM" id="SSF50156">
    <property type="entry name" value="PDZ domain-like"/>
    <property type="match status" value="1"/>
</dbReference>
<dbReference type="Pfam" id="PF13180">
    <property type="entry name" value="PDZ_2"/>
    <property type="match status" value="1"/>
</dbReference>
<keyword evidence="1" id="KW-1133">Transmembrane helix</keyword>
<dbReference type="AlphaFoldDB" id="E0I9Z9"/>
<feature type="transmembrane region" description="Helical" evidence="1">
    <location>
        <begin position="7"/>
        <end position="29"/>
    </location>
</feature>
<dbReference type="InterPro" id="IPR036034">
    <property type="entry name" value="PDZ_sf"/>
</dbReference>
<evidence type="ECO:0000259" key="2">
    <source>
        <dbReference type="PROSITE" id="PS50106"/>
    </source>
</evidence>
<dbReference type="PROSITE" id="PS50106">
    <property type="entry name" value="PDZ"/>
    <property type="match status" value="1"/>
</dbReference>
<feature type="transmembrane region" description="Helical" evidence="1">
    <location>
        <begin position="114"/>
        <end position="136"/>
    </location>
</feature>
<dbReference type="InterPro" id="IPR001478">
    <property type="entry name" value="PDZ"/>
</dbReference>
<dbReference type="InterPro" id="IPR014721">
    <property type="entry name" value="Ribsml_uS5_D2-typ_fold_subgr"/>
</dbReference>
<feature type="domain" description="PDZ" evidence="2">
    <location>
        <begin position="237"/>
        <end position="323"/>
    </location>
</feature>
<dbReference type="InterPro" id="IPR020568">
    <property type="entry name" value="Ribosomal_Su5_D2-typ_SF"/>
</dbReference>
<dbReference type="EMBL" id="AEDD01000006">
    <property type="protein sequence ID" value="EFM10576.1"/>
    <property type="molecule type" value="Genomic_DNA"/>
</dbReference>
<organism evidence="3 4">
    <name type="scientific">Paenibacillus curdlanolyticus YK9</name>
    <dbReference type="NCBI Taxonomy" id="717606"/>
    <lineage>
        <taxon>Bacteria</taxon>
        <taxon>Bacillati</taxon>
        <taxon>Bacillota</taxon>
        <taxon>Bacilli</taxon>
        <taxon>Bacillales</taxon>
        <taxon>Paenibacillaceae</taxon>
        <taxon>Paenibacillus</taxon>
    </lineage>
</organism>
<dbReference type="eggNOG" id="COG3480">
    <property type="taxonomic scope" value="Bacteria"/>
</dbReference>
<proteinExistence type="predicted"/>
<accession>E0I9Z9</accession>
<gene>
    <name evidence="3" type="ORF">PaecuDRAFT_2486</name>
</gene>
<feature type="transmembrane region" description="Helical" evidence="1">
    <location>
        <begin position="49"/>
        <end position="68"/>
    </location>
</feature>
<dbReference type="OrthoDB" id="2195098at2"/>
<keyword evidence="1" id="KW-0472">Membrane</keyword>
<dbReference type="InterPro" id="IPR008269">
    <property type="entry name" value="Lon_proteolytic"/>
</dbReference>
<dbReference type="SUPFAM" id="SSF54211">
    <property type="entry name" value="Ribosomal protein S5 domain 2-like"/>
    <property type="match status" value="1"/>
</dbReference>
<dbReference type="RefSeq" id="WP_006038480.1">
    <property type="nucleotide sequence ID" value="NZ_AEDD01000006.1"/>
</dbReference>
<protein>
    <submittedName>
        <fullName evidence="3">PDZ/DHR/GLGF domain protein</fullName>
    </submittedName>
</protein>
<name>E0I9Z9_9BACL</name>
<dbReference type="GO" id="GO:0004176">
    <property type="term" value="F:ATP-dependent peptidase activity"/>
    <property type="evidence" value="ECO:0007669"/>
    <property type="project" value="InterPro"/>
</dbReference>
<dbReference type="GO" id="GO:0004252">
    <property type="term" value="F:serine-type endopeptidase activity"/>
    <property type="evidence" value="ECO:0007669"/>
    <property type="project" value="InterPro"/>
</dbReference>
<keyword evidence="4" id="KW-1185">Reference proteome</keyword>
<dbReference type="Proteomes" id="UP000005387">
    <property type="component" value="Unassembled WGS sequence"/>
</dbReference>
<sequence>MLNRNRAWGWYVAGMLLAIAYIAAAELIWVPDPFVWPGGLTWLETIDGLLYALALVPLLWLVGAWQAWRYERKNVVKLRGRAWGGVRLVPRVGAVAGSVLAIAFVLLSSRGLTINIGLLAIAWLFVVWDLFVIELAQSGRRHRFPFKSSVALVIQLLLLALFVMPIPYNVTYPGLTMNMNHYAQTEGGKDHGRLRGVLVFERRAFPADWLLARLLPIYELNPVPANEPPLREAYAEVVAMKTEAESVAAAVAMGKLGLGKGAVEEGVTIMAVSSEGAARGALKAGDLITGIEGASVSDIVTLNKAMAAVTPGSTAQVTLSRQGQQLSVAAPTSIMEDEQNSMKKRAVFGISVQTAYRYDIPRNVHFERPLAHIGGPSHGAMLTLTIMDQLTPSGVTYGWRVAGTGTIEPDGSVGPVGGVRQKAYAVNRTDADVFFVPASEASEAILGAPHLNIVPVKTIDDMLNWLRQHAK</sequence>
<evidence type="ECO:0000313" key="4">
    <source>
        <dbReference type="Proteomes" id="UP000005387"/>
    </source>
</evidence>
<evidence type="ECO:0000313" key="3">
    <source>
        <dbReference type="EMBL" id="EFM10576.1"/>
    </source>
</evidence>
<reference evidence="3 4" key="1">
    <citation type="submission" date="2010-07" db="EMBL/GenBank/DDBJ databases">
        <title>The draft genome of Paenibacillus curdlanolyticus YK9.</title>
        <authorList>
            <consortium name="US DOE Joint Genome Institute (JGI-PGF)"/>
            <person name="Lucas S."/>
            <person name="Copeland A."/>
            <person name="Lapidus A."/>
            <person name="Cheng J.-F."/>
            <person name="Bruce D."/>
            <person name="Goodwin L."/>
            <person name="Pitluck S."/>
            <person name="Land M.L."/>
            <person name="Hauser L."/>
            <person name="Chang Y.-J."/>
            <person name="Jeffries C."/>
            <person name="Anderson I.J."/>
            <person name="Johnson E."/>
            <person name="Loganathan U."/>
            <person name="Mulhopadhyay B."/>
            <person name="Kyrpides N."/>
            <person name="Woyke T.J."/>
        </authorList>
    </citation>
    <scope>NUCLEOTIDE SEQUENCE [LARGE SCALE GENOMIC DNA]</scope>
    <source>
        <strain evidence="3 4">YK9</strain>
    </source>
</reference>
<dbReference type="GO" id="GO:0006508">
    <property type="term" value="P:proteolysis"/>
    <property type="evidence" value="ECO:0007669"/>
    <property type="project" value="InterPro"/>
</dbReference>
<feature type="transmembrane region" description="Helical" evidence="1">
    <location>
        <begin position="88"/>
        <end position="108"/>
    </location>
</feature>